<feature type="domain" description="Small nuclear ribonucleoprotein Prp3 C-terminal" evidence="6">
    <location>
        <begin position="390"/>
        <end position="517"/>
    </location>
</feature>
<comment type="subcellular location">
    <subcellularLocation>
        <location evidence="1">Nucleus</location>
    </subcellularLocation>
</comment>
<feature type="region of interest" description="Disordered" evidence="5">
    <location>
        <begin position="34"/>
        <end position="56"/>
    </location>
</feature>
<sequence length="530" mass="60535">PITTLCFARFDHRCWLVAGHISRVKESLPFLNMTESHEKSSDQRKRRSRWADGVDDAEASAELERTIAARSLSIRKQIEEAQRRALAARFPAPLILDDQGRQIDSQGNLVVTRVGDLATVQANRAPVPVPVPVKPPVPEPEPEVRPQLWHDPRVQSDRIGRGNRSFNFVKPGVYIRKAQNLRLRQMRDDLRAFRPIGQSSSSRLADALDNAVVGNANLVAVGSRIKDVATFIEPHVPDVEWWDLPLLASDSYNHIDLSKVTSLIQHPVPLKVRSEAPPPPMQSMVLTESEKKKVRRMRKLEKQRESQDMVRLGLAAPPQPRITLKNMMRVMPNEAVEDPTAVEAKARAEMEKRQIAHQLHNESRRLTPQQKAEKKRKKLEEDTSREVVVAIFRIDRLDNTQNRFKVSVSADDYKLSGCMIVFDECNLVVVEGGPRGIRKYTKLLLHRIKWNAENTFEDDEDEDEEARRPVFVNKCSLVWQGVVPKRGFSGFRMHSASSEDQARKFVSDKNLGHYWDMCRNFQEDQGDVMV</sequence>
<dbReference type="PANTHER" id="PTHR14212">
    <property type="entry name" value="U4/U6-ASSOCIATED RNA SPLICING FACTOR-RELATED"/>
    <property type="match status" value="1"/>
</dbReference>
<evidence type="ECO:0000313" key="8">
    <source>
        <dbReference type="EMBL" id="CRZ10224.1"/>
    </source>
</evidence>
<feature type="non-terminal residue" evidence="8">
    <location>
        <position position="1"/>
    </location>
</feature>
<evidence type="ECO:0000256" key="5">
    <source>
        <dbReference type="SAM" id="MobiDB-lite"/>
    </source>
</evidence>
<evidence type="ECO:0000259" key="7">
    <source>
        <dbReference type="Pfam" id="PF08572"/>
    </source>
</evidence>
<dbReference type="InterPro" id="IPR013881">
    <property type="entry name" value="Pre-mRNA_splic_Prp3_dom"/>
</dbReference>
<dbReference type="Pfam" id="PF08572">
    <property type="entry name" value="PRP3"/>
    <property type="match status" value="1"/>
</dbReference>
<keyword evidence="4" id="KW-0539">Nucleus</keyword>
<protein>
    <submittedName>
        <fullName evidence="8">Uncharacterized protein</fullName>
    </submittedName>
</protein>
<evidence type="ECO:0000256" key="3">
    <source>
        <dbReference type="ARBA" id="ARBA00023187"/>
    </source>
</evidence>
<dbReference type="GO" id="GO:0046540">
    <property type="term" value="C:U4/U6 x U5 tri-snRNP complex"/>
    <property type="evidence" value="ECO:0007669"/>
    <property type="project" value="InterPro"/>
</dbReference>
<name>A0A0H5RNA8_9EUKA</name>
<dbReference type="InterPro" id="IPR027104">
    <property type="entry name" value="Prp3"/>
</dbReference>
<evidence type="ECO:0000256" key="1">
    <source>
        <dbReference type="ARBA" id="ARBA00004123"/>
    </source>
</evidence>
<feature type="compositionally biased region" description="Basic and acidic residues" evidence="5">
    <location>
        <begin position="356"/>
        <end position="365"/>
    </location>
</feature>
<dbReference type="Pfam" id="PF06544">
    <property type="entry name" value="Prp3_C"/>
    <property type="match status" value="1"/>
</dbReference>
<dbReference type="EMBL" id="HACM01009782">
    <property type="protein sequence ID" value="CRZ10224.1"/>
    <property type="molecule type" value="Transcribed_RNA"/>
</dbReference>
<dbReference type="InterPro" id="IPR010541">
    <property type="entry name" value="Prp3_C"/>
</dbReference>
<organism evidence="8">
    <name type="scientific">Spongospora subterranea</name>
    <dbReference type="NCBI Taxonomy" id="70186"/>
    <lineage>
        <taxon>Eukaryota</taxon>
        <taxon>Sar</taxon>
        <taxon>Rhizaria</taxon>
        <taxon>Endomyxa</taxon>
        <taxon>Phytomyxea</taxon>
        <taxon>Plasmodiophorida</taxon>
        <taxon>Plasmodiophoridae</taxon>
        <taxon>Spongospora</taxon>
    </lineage>
</organism>
<proteinExistence type="predicted"/>
<dbReference type="CDD" id="cd24162">
    <property type="entry name" value="Prp3_C"/>
    <property type="match status" value="1"/>
</dbReference>
<accession>A0A0H5RNA8</accession>
<feature type="region of interest" description="Disordered" evidence="5">
    <location>
        <begin position="356"/>
        <end position="379"/>
    </location>
</feature>
<keyword evidence="2" id="KW-0507">mRNA processing</keyword>
<dbReference type="PANTHER" id="PTHR14212:SF0">
    <property type="entry name" value="U4_U6 SMALL NUCLEAR RIBONUCLEOPROTEIN PRP3"/>
    <property type="match status" value="1"/>
</dbReference>
<dbReference type="AlphaFoldDB" id="A0A0H5RNA8"/>
<dbReference type="GO" id="GO:0000398">
    <property type="term" value="P:mRNA splicing, via spliceosome"/>
    <property type="evidence" value="ECO:0007669"/>
    <property type="project" value="InterPro"/>
</dbReference>
<evidence type="ECO:0000256" key="2">
    <source>
        <dbReference type="ARBA" id="ARBA00022664"/>
    </source>
</evidence>
<reference evidence="8" key="1">
    <citation type="submission" date="2015-04" db="EMBL/GenBank/DDBJ databases">
        <title>The genome sequence of the plant pathogenic Rhizarian Plasmodiophora brassicae reveals insights in its biotrophic life cycle and the origin of chitin synthesis.</title>
        <authorList>
            <person name="Schwelm A."/>
            <person name="Fogelqvist J."/>
            <person name="Knaust A."/>
            <person name="Julke S."/>
            <person name="Lilja T."/>
            <person name="Dhandapani V."/>
            <person name="Bonilla-Rosso G."/>
            <person name="Karlsson M."/>
            <person name="Shevchenko A."/>
            <person name="Choi S.R."/>
            <person name="Kim H.G."/>
            <person name="Park J.Y."/>
            <person name="Lim Y.P."/>
            <person name="Ludwig-Muller J."/>
            <person name="Dixelius C."/>
        </authorList>
    </citation>
    <scope>NUCLEOTIDE SEQUENCE</scope>
    <source>
        <tissue evidence="8">Potato root galls</tissue>
    </source>
</reference>
<feature type="domain" description="Pre-mRNA-splicing factor 3" evidence="7">
    <location>
        <begin position="149"/>
        <end position="367"/>
    </location>
</feature>
<evidence type="ECO:0000256" key="4">
    <source>
        <dbReference type="ARBA" id="ARBA00023242"/>
    </source>
</evidence>
<evidence type="ECO:0000259" key="6">
    <source>
        <dbReference type="Pfam" id="PF06544"/>
    </source>
</evidence>
<keyword evidence="3" id="KW-0508">mRNA splicing</keyword>